<reference evidence="2 3" key="1">
    <citation type="submission" date="2023-09" db="EMBL/GenBank/DDBJ databases">
        <title>Nesidiocoris tenuis whole genome shotgun sequence.</title>
        <authorList>
            <person name="Shibata T."/>
            <person name="Shimoda M."/>
            <person name="Kobayashi T."/>
            <person name="Uehara T."/>
        </authorList>
    </citation>
    <scope>NUCLEOTIDE SEQUENCE [LARGE SCALE GENOMIC DNA]</scope>
    <source>
        <strain evidence="2 3">Japan</strain>
    </source>
</reference>
<dbReference type="EMBL" id="AP028917">
    <property type="protein sequence ID" value="BES98494.1"/>
    <property type="molecule type" value="Genomic_DNA"/>
</dbReference>
<keyword evidence="2" id="KW-0675">Receptor</keyword>
<evidence type="ECO:0000256" key="1">
    <source>
        <dbReference type="SAM" id="SignalP"/>
    </source>
</evidence>
<evidence type="ECO:0000313" key="3">
    <source>
        <dbReference type="Proteomes" id="UP001307889"/>
    </source>
</evidence>
<protein>
    <submittedName>
        <fullName evidence="2">Scavenger receptor activity</fullName>
    </submittedName>
</protein>
<keyword evidence="3" id="KW-1185">Reference proteome</keyword>
<proteinExistence type="predicted"/>
<keyword evidence="1" id="KW-0732">Signal</keyword>
<accession>A0ABN7B3R1</accession>
<organism evidence="2 3">
    <name type="scientific">Nesidiocoris tenuis</name>
    <dbReference type="NCBI Taxonomy" id="355587"/>
    <lineage>
        <taxon>Eukaryota</taxon>
        <taxon>Metazoa</taxon>
        <taxon>Ecdysozoa</taxon>
        <taxon>Arthropoda</taxon>
        <taxon>Hexapoda</taxon>
        <taxon>Insecta</taxon>
        <taxon>Pterygota</taxon>
        <taxon>Neoptera</taxon>
        <taxon>Paraneoptera</taxon>
        <taxon>Hemiptera</taxon>
        <taxon>Heteroptera</taxon>
        <taxon>Panheteroptera</taxon>
        <taxon>Cimicomorpha</taxon>
        <taxon>Miridae</taxon>
        <taxon>Dicyphina</taxon>
        <taxon>Nesidiocoris</taxon>
    </lineage>
</organism>
<sequence>MGGSILRRACVCLTLCCVVLCSTSTTAQQVTTEELYVDRYDLPSSSLSPKDPFATSAPGSELRGGLLSGRKMRVDKGEYFLREDLIVDTGAELIIEAGVRISFGPTVGITVRGILTAKVSLIVPFNFYR</sequence>
<name>A0ABN7B3R1_9HEMI</name>
<evidence type="ECO:0000313" key="2">
    <source>
        <dbReference type="EMBL" id="BES98494.1"/>
    </source>
</evidence>
<dbReference type="Proteomes" id="UP001307889">
    <property type="component" value="Chromosome 9"/>
</dbReference>
<gene>
    <name evidence="2" type="ORF">NTJ_11309</name>
</gene>
<feature type="chain" id="PRO_5047513878" evidence="1">
    <location>
        <begin position="28"/>
        <end position="129"/>
    </location>
</feature>
<feature type="signal peptide" evidence="1">
    <location>
        <begin position="1"/>
        <end position="27"/>
    </location>
</feature>